<protein>
    <submittedName>
        <fullName evidence="1">Uncharacterized protein</fullName>
    </submittedName>
</protein>
<accession>A0A8J8XZG8</accession>
<sequence>MLSSDEEREGVDDNGTIVVVVDGDMAAASVHHSACWVGAHAENGRQLGRGPGCLGASWCGNGDTLGELGMRVEDALPLFQAVCLARQAEAIPRNIWEKLLVSPVFPALSCPGPAAVAPFPHVCVPANISTTTSEHFDGFLFFSFFLSLFNPVSLVRPPDSPVHRCFQFIGKTLPFFWGLLVSAVCALWLRQIVPCIDEHLFRSYAQ</sequence>
<dbReference type="Proteomes" id="UP000007752">
    <property type="component" value="Chromosome 3"/>
</dbReference>
<reference evidence="1" key="1">
    <citation type="journal article" date="2005" name="PLoS Biol.">
        <title>The genomes of Oryza sativa: a history of duplications.</title>
        <authorList>
            <person name="Yu J."/>
            <person name="Wang J."/>
            <person name="Lin W."/>
            <person name="Li S."/>
            <person name="Li H."/>
            <person name="Zhou J."/>
            <person name="Ni P."/>
            <person name="Dong W."/>
            <person name="Hu S."/>
            <person name="Zeng C."/>
            <person name="Zhang J."/>
            <person name="Zhang Y."/>
            <person name="Li R."/>
            <person name="Xu Z."/>
            <person name="Li S."/>
            <person name="Li X."/>
            <person name="Zheng H."/>
            <person name="Cong L."/>
            <person name="Lin L."/>
            <person name="Yin J."/>
            <person name="Geng J."/>
            <person name="Li G."/>
            <person name="Shi J."/>
            <person name="Liu J."/>
            <person name="Lv H."/>
            <person name="Li J."/>
            <person name="Wang J."/>
            <person name="Deng Y."/>
            <person name="Ran L."/>
            <person name="Shi X."/>
            <person name="Wang X."/>
            <person name="Wu Q."/>
            <person name="Li C."/>
            <person name="Ren X."/>
            <person name="Wang J."/>
            <person name="Wang X."/>
            <person name="Li D."/>
            <person name="Liu D."/>
            <person name="Zhang X."/>
            <person name="Ji Z."/>
            <person name="Zhao W."/>
            <person name="Sun Y."/>
            <person name="Zhang Z."/>
            <person name="Bao J."/>
            <person name="Han Y."/>
            <person name="Dong L."/>
            <person name="Ji J."/>
            <person name="Chen P."/>
            <person name="Wu S."/>
            <person name="Liu J."/>
            <person name="Xiao Y."/>
            <person name="Bu D."/>
            <person name="Tan J."/>
            <person name="Yang L."/>
            <person name="Ye C."/>
            <person name="Zhang J."/>
            <person name="Xu J."/>
            <person name="Zhou Y."/>
            <person name="Yu Y."/>
            <person name="Zhang B."/>
            <person name="Zhuang S."/>
            <person name="Wei H."/>
            <person name="Liu B."/>
            <person name="Lei M."/>
            <person name="Yu H."/>
            <person name="Li Y."/>
            <person name="Xu H."/>
            <person name="Wei S."/>
            <person name="He X."/>
            <person name="Fang L."/>
            <person name="Zhang Z."/>
            <person name="Zhang Y."/>
            <person name="Huang X."/>
            <person name="Su Z."/>
            <person name="Tong W."/>
            <person name="Li J."/>
            <person name="Tong Z."/>
            <person name="Li S."/>
            <person name="Ye J."/>
            <person name="Wang L."/>
            <person name="Fang L."/>
            <person name="Lei T."/>
            <person name="Chen C."/>
            <person name="Chen H."/>
            <person name="Xu Z."/>
            <person name="Li H."/>
            <person name="Huang H."/>
            <person name="Zhang F."/>
            <person name="Xu H."/>
            <person name="Li N."/>
            <person name="Zhao C."/>
            <person name="Li S."/>
            <person name="Dong L."/>
            <person name="Huang Y."/>
            <person name="Li L."/>
            <person name="Xi Y."/>
            <person name="Qi Q."/>
            <person name="Li W."/>
            <person name="Zhang B."/>
            <person name="Hu W."/>
            <person name="Zhang Y."/>
            <person name="Tian X."/>
            <person name="Jiao Y."/>
            <person name="Liang X."/>
            <person name="Jin J."/>
            <person name="Gao L."/>
            <person name="Zheng W."/>
            <person name="Hao B."/>
            <person name="Liu S."/>
            <person name="Wang W."/>
            <person name="Yuan L."/>
            <person name="Cao M."/>
            <person name="McDermott J."/>
            <person name="Samudrala R."/>
            <person name="Wang J."/>
            <person name="Wong G.K."/>
            <person name="Yang H."/>
        </authorList>
    </citation>
    <scope>NUCLEOTIDE SEQUENCE [LARGE SCALE GENOMIC DNA]</scope>
</reference>
<organism evidence="1">
    <name type="scientific">Oryza sativa subsp. japonica</name>
    <name type="common">Rice</name>
    <dbReference type="NCBI Taxonomy" id="39947"/>
    <lineage>
        <taxon>Eukaryota</taxon>
        <taxon>Viridiplantae</taxon>
        <taxon>Streptophyta</taxon>
        <taxon>Embryophyta</taxon>
        <taxon>Tracheophyta</taxon>
        <taxon>Spermatophyta</taxon>
        <taxon>Magnoliopsida</taxon>
        <taxon>Liliopsida</taxon>
        <taxon>Poales</taxon>
        <taxon>Poaceae</taxon>
        <taxon>BOP clade</taxon>
        <taxon>Oryzoideae</taxon>
        <taxon>Oryzeae</taxon>
        <taxon>Oryzinae</taxon>
        <taxon>Oryza</taxon>
        <taxon>Oryza sativa</taxon>
    </lineage>
</organism>
<dbReference type="EMBL" id="CM000140">
    <property type="protein sequence ID" value="EEE59249.1"/>
    <property type="molecule type" value="Genomic_DNA"/>
</dbReference>
<gene>
    <name evidence="1" type="ORF">OsJ_11254</name>
</gene>
<name>A0A8J8XZG8_ORYSJ</name>
<dbReference type="AlphaFoldDB" id="A0A8J8XZG8"/>
<proteinExistence type="predicted"/>
<reference evidence="1" key="2">
    <citation type="submission" date="2008-12" db="EMBL/GenBank/DDBJ databases">
        <title>Improved gene annotation of the rice (Oryza sativa) genomes.</title>
        <authorList>
            <person name="Wang J."/>
            <person name="Li R."/>
            <person name="Fan W."/>
            <person name="Huang Q."/>
            <person name="Zhang J."/>
            <person name="Zhou Y."/>
            <person name="Hu Y."/>
            <person name="Zi S."/>
            <person name="Li J."/>
            <person name="Ni P."/>
            <person name="Zheng H."/>
            <person name="Zhang Y."/>
            <person name="Zhao M."/>
            <person name="Hao Q."/>
            <person name="McDermott J."/>
            <person name="Samudrala R."/>
            <person name="Kristiansen K."/>
            <person name="Wong G.K.-S."/>
        </authorList>
    </citation>
    <scope>NUCLEOTIDE SEQUENCE</scope>
</reference>
<dbReference type="HOGENOM" id="CLU_1333842_0_0_1"/>
<evidence type="ECO:0000313" key="1">
    <source>
        <dbReference type="EMBL" id="EEE59249.1"/>
    </source>
</evidence>